<evidence type="ECO:0000313" key="6">
    <source>
        <dbReference type="EMBL" id="ADP84990.1"/>
    </source>
</evidence>
<dbReference type="PANTHER" id="PTHR30055:SF234">
    <property type="entry name" value="HTH-TYPE TRANSCRIPTIONAL REGULATOR BETI"/>
    <property type="match status" value="1"/>
</dbReference>
<dbReference type="PROSITE" id="PS50977">
    <property type="entry name" value="HTH_TETR_2"/>
    <property type="match status" value="1"/>
</dbReference>
<feature type="domain" description="HTH tetR-type" evidence="5">
    <location>
        <begin position="11"/>
        <end position="71"/>
    </location>
</feature>
<dbReference type="HOGENOM" id="CLU_098622_0_0_11"/>
<keyword evidence="1" id="KW-0805">Transcription regulation</keyword>
<dbReference type="RefSeq" id="WP_013428101.1">
    <property type="nucleotide sequence ID" value="NC_014666.1"/>
</dbReference>
<dbReference type="Pfam" id="PF00440">
    <property type="entry name" value="TetR_N"/>
    <property type="match status" value="1"/>
</dbReference>
<organism evidence="6 7">
    <name type="scientific">Pseudofrankia inefficax (strain DSM 45817 / CECT 9037 / DDB 130130 / EuI1c)</name>
    <name type="common">Frankia inefficax</name>
    <dbReference type="NCBI Taxonomy" id="298654"/>
    <lineage>
        <taxon>Bacteria</taxon>
        <taxon>Bacillati</taxon>
        <taxon>Actinomycetota</taxon>
        <taxon>Actinomycetes</taxon>
        <taxon>Frankiales</taxon>
        <taxon>Frankiaceae</taxon>
        <taxon>Pseudofrankia</taxon>
    </lineage>
</organism>
<name>E3IX90_PSEI1</name>
<keyword evidence="2 4" id="KW-0238">DNA-binding</keyword>
<evidence type="ECO:0000313" key="7">
    <source>
        <dbReference type="Proteomes" id="UP000002484"/>
    </source>
</evidence>
<dbReference type="Proteomes" id="UP000002484">
    <property type="component" value="Chromosome"/>
</dbReference>
<reference evidence="6 7" key="1">
    <citation type="submission" date="2010-10" db="EMBL/GenBank/DDBJ databases">
        <title>Complete sequence of Frankia sp. EuI1c.</title>
        <authorList>
            <consortium name="US DOE Joint Genome Institute"/>
            <person name="Lucas S."/>
            <person name="Copeland A."/>
            <person name="Lapidus A."/>
            <person name="Cheng J.-F."/>
            <person name="Bruce D."/>
            <person name="Goodwin L."/>
            <person name="Pitluck S."/>
            <person name="Chertkov O."/>
            <person name="Detter J.C."/>
            <person name="Han C."/>
            <person name="Tapia R."/>
            <person name="Land M."/>
            <person name="Hauser L."/>
            <person name="Jeffries C."/>
            <person name="Kyrpides N."/>
            <person name="Ivanova N."/>
            <person name="Mikhailova N."/>
            <person name="Beauchemin N."/>
            <person name="Sen A."/>
            <person name="Sur S.A."/>
            <person name="Gtari M."/>
            <person name="Wall L."/>
            <person name="Tisa L."/>
            <person name="Woyke T."/>
        </authorList>
    </citation>
    <scope>NUCLEOTIDE SEQUENCE [LARGE SCALE GENOMIC DNA]</scope>
    <source>
        <strain evidence="7">DSM 45817 / CECT 9037 / EuI1c</strain>
    </source>
</reference>
<dbReference type="AlphaFoldDB" id="E3IX90"/>
<dbReference type="InterPro" id="IPR001647">
    <property type="entry name" value="HTH_TetR"/>
</dbReference>
<dbReference type="KEGG" id="fri:FraEuI1c_7023"/>
<dbReference type="GO" id="GO:0003700">
    <property type="term" value="F:DNA-binding transcription factor activity"/>
    <property type="evidence" value="ECO:0007669"/>
    <property type="project" value="TreeGrafter"/>
</dbReference>
<dbReference type="eggNOG" id="COG1309">
    <property type="taxonomic scope" value="Bacteria"/>
</dbReference>
<proteinExistence type="predicted"/>
<sequence>MVSQHRTAAEPGRREQLLDAAEWLLLEEGYAAVTSRRVGARAGLTPQLVHYYFHTMDDLFLQVFQRRADLGLAVLREVMSSRPTLRQLWDLRETGLTTTRFSLEFMALANHRKVIRSALVEYYQRYRQLQLDAFTVALTDRGVPPERCPPLFAQLAMIGITQIMTIDADLGVAYDFESVNAYITRLIEEIDQG</sequence>
<dbReference type="InParanoid" id="E3IX90"/>
<protein>
    <submittedName>
        <fullName evidence="6">Regulatory protein TetR</fullName>
    </submittedName>
</protein>
<accession>E3IX90</accession>
<evidence type="ECO:0000256" key="1">
    <source>
        <dbReference type="ARBA" id="ARBA00023015"/>
    </source>
</evidence>
<dbReference type="GO" id="GO:0000976">
    <property type="term" value="F:transcription cis-regulatory region binding"/>
    <property type="evidence" value="ECO:0007669"/>
    <property type="project" value="TreeGrafter"/>
</dbReference>
<dbReference type="STRING" id="298654.FraEuI1c_7023"/>
<dbReference type="SUPFAM" id="SSF46689">
    <property type="entry name" value="Homeodomain-like"/>
    <property type="match status" value="1"/>
</dbReference>
<evidence type="ECO:0000256" key="4">
    <source>
        <dbReference type="PROSITE-ProRule" id="PRU00335"/>
    </source>
</evidence>
<dbReference type="PANTHER" id="PTHR30055">
    <property type="entry name" value="HTH-TYPE TRANSCRIPTIONAL REGULATOR RUTR"/>
    <property type="match status" value="1"/>
</dbReference>
<dbReference type="InterPro" id="IPR009057">
    <property type="entry name" value="Homeodomain-like_sf"/>
</dbReference>
<feature type="DNA-binding region" description="H-T-H motif" evidence="4">
    <location>
        <begin position="34"/>
        <end position="53"/>
    </location>
</feature>
<dbReference type="OrthoDB" id="2356263at2"/>
<evidence type="ECO:0000256" key="2">
    <source>
        <dbReference type="ARBA" id="ARBA00023125"/>
    </source>
</evidence>
<evidence type="ECO:0000256" key="3">
    <source>
        <dbReference type="ARBA" id="ARBA00023163"/>
    </source>
</evidence>
<keyword evidence="7" id="KW-1185">Reference proteome</keyword>
<dbReference type="PRINTS" id="PR00455">
    <property type="entry name" value="HTHTETR"/>
</dbReference>
<dbReference type="Gene3D" id="1.10.357.10">
    <property type="entry name" value="Tetracycline Repressor, domain 2"/>
    <property type="match status" value="1"/>
</dbReference>
<dbReference type="FunCoup" id="E3IX90">
    <property type="interactions" value="8"/>
</dbReference>
<gene>
    <name evidence="6" type="ordered locus">FraEuI1c_7023</name>
</gene>
<dbReference type="EMBL" id="CP002299">
    <property type="protein sequence ID" value="ADP84990.1"/>
    <property type="molecule type" value="Genomic_DNA"/>
</dbReference>
<evidence type="ECO:0000259" key="5">
    <source>
        <dbReference type="PROSITE" id="PS50977"/>
    </source>
</evidence>
<keyword evidence="3" id="KW-0804">Transcription</keyword>
<dbReference type="InterPro" id="IPR050109">
    <property type="entry name" value="HTH-type_TetR-like_transc_reg"/>
</dbReference>